<name>A0A0R3TKR1_RODNA</name>
<accession>A0A0R3TKR1</accession>
<dbReference type="WBParaSite" id="HNAJ_0000778201-mRNA-1">
    <property type="protein sequence ID" value="HNAJ_0000778201-mRNA-1"/>
    <property type="gene ID" value="HNAJ_0000778201"/>
</dbReference>
<organism evidence="3">
    <name type="scientific">Rodentolepis nana</name>
    <name type="common">Dwarf tapeworm</name>
    <name type="synonym">Hymenolepis nana</name>
    <dbReference type="NCBI Taxonomy" id="102285"/>
    <lineage>
        <taxon>Eukaryota</taxon>
        <taxon>Metazoa</taxon>
        <taxon>Spiralia</taxon>
        <taxon>Lophotrochozoa</taxon>
        <taxon>Platyhelminthes</taxon>
        <taxon>Cestoda</taxon>
        <taxon>Eucestoda</taxon>
        <taxon>Cyclophyllidea</taxon>
        <taxon>Hymenolepididae</taxon>
        <taxon>Rodentolepis</taxon>
    </lineage>
</organism>
<reference evidence="1 2" key="2">
    <citation type="submission" date="2018-11" db="EMBL/GenBank/DDBJ databases">
        <authorList>
            <consortium name="Pathogen Informatics"/>
        </authorList>
    </citation>
    <scope>NUCLEOTIDE SEQUENCE [LARGE SCALE GENOMIC DNA]</scope>
</reference>
<keyword evidence="2" id="KW-1185">Reference proteome</keyword>
<dbReference type="AlphaFoldDB" id="A0A0R3TKR1"/>
<proteinExistence type="predicted"/>
<reference evidence="3" key="1">
    <citation type="submission" date="2017-02" db="UniProtKB">
        <authorList>
            <consortium name="WormBaseParasite"/>
        </authorList>
    </citation>
    <scope>IDENTIFICATION</scope>
</reference>
<protein>
    <submittedName>
        <fullName evidence="3">Secreted protein</fullName>
    </submittedName>
</protein>
<sequence>MIFLGQLNNLVPPPTTCILICRFCVDSHDDPPLLLTIDTSSPGRPIRCLTMFPLHFFHLPPPPTVLEEEISEQPDEYAHF</sequence>
<dbReference type="EMBL" id="UZAE01012126">
    <property type="protein sequence ID" value="VDO03638.1"/>
    <property type="molecule type" value="Genomic_DNA"/>
</dbReference>
<evidence type="ECO:0000313" key="3">
    <source>
        <dbReference type="WBParaSite" id="HNAJ_0000778201-mRNA-1"/>
    </source>
</evidence>
<evidence type="ECO:0000313" key="1">
    <source>
        <dbReference type="EMBL" id="VDO03638.1"/>
    </source>
</evidence>
<dbReference type="Proteomes" id="UP000278807">
    <property type="component" value="Unassembled WGS sequence"/>
</dbReference>
<gene>
    <name evidence="1" type="ORF">HNAJ_LOCUS7778</name>
</gene>
<evidence type="ECO:0000313" key="2">
    <source>
        <dbReference type="Proteomes" id="UP000278807"/>
    </source>
</evidence>